<accession>A0A238ZAV2</accession>
<evidence type="ECO:0000259" key="2">
    <source>
        <dbReference type="Pfam" id="PF01551"/>
    </source>
</evidence>
<protein>
    <submittedName>
        <fullName evidence="3">Peptidase family M23</fullName>
    </submittedName>
</protein>
<evidence type="ECO:0000256" key="1">
    <source>
        <dbReference type="SAM" id="MobiDB-lite"/>
    </source>
</evidence>
<dbReference type="InterPro" id="IPR016047">
    <property type="entry name" value="M23ase_b-sheet_dom"/>
</dbReference>
<gene>
    <name evidence="3" type="ORF">SAMN06272737_1271</name>
</gene>
<dbReference type="Gene3D" id="2.70.70.10">
    <property type="entry name" value="Glucose Permease (Domain IIA)"/>
    <property type="match status" value="1"/>
</dbReference>
<dbReference type="GO" id="GO:0004222">
    <property type="term" value="F:metalloendopeptidase activity"/>
    <property type="evidence" value="ECO:0007669"/>
    <property type="project" value="TreeGrafter"/>
</dbReference>
<sequence length="691" mass="73309">MTVPAITFSVEPDVAGSIVCLRIAPERAGAAPLAMMGLRIRIKNNEADAVVLSRIDVLFPGRPDLTAQIPRSQRIGASATETVYLAPSEAIRIEGQLPAVVRVRLSFNGFDEPKEIERPLRPHRSGVPAGSYAFPGRAADLETDEYFTHNRRHTGGEQFFGYDIGVQGWDPDQQEFTPFRPGADRDTNAGRRAWSTPVYAMADGAVITGRNDREDNPSPGTRVVQRRGDASTGSVSAMALARLSSERVASVRRSGRGRLQLDVWDLEDDGAEVIRRGQAGTDPVTDVAAEALTATRLATAARRPDGVLDVTVWSVSADGTHATPAASRTASAVLRLSLAALDRRRFVTAVATAEDALRVIVWEDAGAELSLTAHAFAGQVRDVAVVGLGSRQFVTAVRTEQNGLKLISWRVGADGRTLTRGASAAAGPVTDLACTRLSPETVATCARGASGRLDIRVWRIGRDDGGIEAVTTTTWEPVGTVAAAATFENSFVTAVTVDGTLRVLLWRYDTDDERIVLWGEGRAGHTDLVAVTAVGRHGAGVVTAVRTDAGALKLIAWHLGSGGGNSLRILHGDELVLYAHLRSGSVPDALTVPGRVVARGQRLGLLGNSGSSSAPHLHVHAQRVPAGTSPADLIAAMNGGDPPAMPFRPLPFGGARAMRLDEVVPEGQGQNPFTELDGHGLYFFKAAVRPD</sequence>
<name>A0A238ZAV2_9ACTN</name>
<proteinExistence type="predicted"/>
<dbReference type="PANTHER" id="PTHR21666">
    <property type="entry name" value="PEPTIDASE-RELATED"/>
    <property type="match status" value="1"/>
</dbReference>
<dbReference type="Gene3D" id="2.130.10.10">
    <property type="entry name" value="YVTN repeat-like/Quinoprotein amine dehydrogenase"/>
    <property type="match status" value="1"/>
</dbReference>
<dbReference type="EMBL" id="FZNO01000027">
    <property type="protein sequence ID" value="SNR80477.1"/>
    <property type="molecule type" value="Genomic_DNA"/>
</dbReference>
<reference evidence="3 4" key="1">
    <citation type="submission" date="2017-06" db="EMBL/GenBank/DDBJ databases">
        <authorList>
            <person name="Kim H.J."/>
            <person name="Triplett B.A."/>
        </authorList>
    </citation>
    <scope>NUCLEOTIDE SEQUENCE [LARGE SCALE GENOMIC DNA]</scope>
    <source>
        <strain evidence="3 4">DSM 44272</strain>
    </source>
</reference>
<dbReference type="InterPro" id="IPR011055">
    <property type="entry name" value="Dup_hybrid_motif"/>
</dbReference>
<dbReference type="AlphaFoldDB" id="A0A238ZAV2"/>
<dbReference type="InterPro" id="IPR050570">
    <property type="entry name" value="Cell_wall_metabolism_enzyme"/>
</dbReference>
<evidence type="ECO:0000313" key="3">
    <source>
        <dbReference type="EMBL" id="SNR80477.1"/>
    </source>
</evidence>
<dbReference type="SUPFAM" id="SSF82171">
    <property type="entry name" value="DPP6 N-terminal domain-like"/>
    <property type="match status" value="1"/>
</dbReference>
<dbReference type="SUPFAM" id="SSF51261">
    <property type="entry name" value="Duplicated hybrid motif"/>
    <property type="match status" value="1"/>
</dbReference>
<dbReference type="RefSeq" id="WP_217899392.1">
    <property type="nucleotide sequence ID" value="NZ_FZNO01000027.1"/>
</dbReference>
<dbReference type="PANTHER" id="PTHR21666:SF270">
    <property type="entry name" value="MUREIN HYDROLASE ACTIVATOR ENVC"/>
    <property type="match status" value="1"/>
</dbReference>
<dbReference type="CDD" id="cd12797">
    <property type="entry name" value="M23_peptidase"/>
    <property type="match status" value="1"/>
</dbReference>
<dbReference type="Pfam" id="PF01551">
    <property type="entry name" value="Peptidase_M23"/>
    <property type="match status" value="1"/>
</dbReference>
<keyword evidence="4" id="KW-1185">Reference proteome</keyword>
<feature type="region of interest" description="Disordered" evidence="1">
    <location>
        <begin position="209"/>
        <end position="231"/>
    </location>
</feature>
<dbReference type="Proteomes" id="UP000198403">
    <property type="component" value="Unassembled WGS sequence"/>
</dbReference>
<feature type="domain" description="M23ase beta-sheet core" evidence="2">
    <location>
        <begin position="554"/>
        <end position="622"/>
    </location>
</feature>
<evidence type="ECO:0000313" key="4">
    <source>
        <dbReference type="Proteomes" id="UP000198403"/>
    </source>
</evidence>
<dbReference type="InterPro" id="IPR015943">
    <property type="entry name" value="WD40/YVTN_repeat-like_dom_sf"/>
</dbReference>
<organism evidence="3 4">
    <name type="scientific">Blastococcus mobilis</name>
    <dbReference type="NCBI Taxonomy" id="1938746"/>
    <lineage>
        <taxon>Bacteria</taxon>
        <taxon>Bacillati</taxon>
        <taxon>Actinomycetota</taxon>
        <taxon>Actinomycetes</taxon>
        <taxon>Geodermatophilales</taxon>
        <taxon>Geodermatophilaceae</taxon>
        <taxon>Blastococcus</taxon>
    </lineage>
</organism>